<feature type="domain" description="CR-type" evidence="8">
    <location>
        <begin position="146"/>
        <end position="229"/>
    </location>
</feature>
<feature type="domain" description="J" evidence="7">
    <location>
        <begin position="28"/>
        <end position="89"/>
    </location>
</feature>
<dbReference type="PANTHER" id="PTHR43888">
    <property type="entry name" value="DNAJ-LIKE-2, ISOFORM A-RELATED"/>
    <property type="match status" value="1"/>
</dbReference>
<proteinExistence type="predicted"/>
<feature type="region of interest" description="Disordered" evidence="6">
    <location>
        <begin position="342"/>
        <end position="377"/>
    </location>
</feature>
<evidence type="ECO:0000256" key="5">
    <source>
        <dbReference type="PROSITE-ProRule" id="PRU00546"/>
    </source>
</evidence>
<name>A0ABQ7JF48_9APIC</name>
<dbReference type="PROSITE" id="PS00636">
    <property type="entry name" value="DNAJ_1"/>
    <property type="match status" value="1"/>
</dbReference>
<accession>A0ABQ7JF48</accession>
<gene>
    <name evidence="9" type="ORF">IE077_003422</name>
</gene>
<dbReference type="CDD" id="cd10719">
    <property type="entry name" value="DnaJ_zf"/>
    <property type="match status" value="1"/>
</dbReference>
<dbReference type="Gene3D" id="2.10.230.10">
    <property type="entry name" value="Heat shock protein DnaJ, cysteine-rich domain"/>
    <property type="match status" value="1"/>
</dbReference>
<dbReference type="InterPro" id="IPR001623">
    <property type="entry name" value="DnaJ_domain"/>
</dbReference>
<dbReference type="InterPro" id="IPR001305">
    <property type="entry name" value="HSP_DnaJ_Cys-rich_dom"/>
</dbReference>
<dbReference type="InterPro" id="IPR036869">
    <property type="entry name" value="J_dom_sf"/>
</dbReference>
<evidence type="ECO:0000256" key="1">
    <source>
        <dbReference type="ARBA" id="ARBA00022723"/>
    </source>
</evidence>
<dbReference type="Pfam" id="PF00226">
    <property type="entry name" value="DnaJ"/>
    <property type="match status" value="1"/>
</dbReference>
<dbReference type="SUPFAM" id="SSF46565">
    <property type="entry name" value="Chaperone J-domain"/>
    <property type="match status" value="1"/>
</dbReference>
<dbReference type="SMART" id="SM00271">
    <property type="entry name" value="DnaJ"/>
    <property type="match status" value="1"/>
</dbReference>
<dbReference type="PROSITE" id="PS50076">
    <property type="entry name" value="DNAJ_2"/>
    <property type="match status" value="1"/>
</dbReference>
<dbReference type="Gene3D" id="2.60.260.20">
    <property type="entry name" value="Urease metallochaperone UreE, N-terminal domain"/>
    <property type="match status" value="2"/>
</dbReference>
<dbReference type="CDD" id="cd10747">
    <property type="entry name" value="DnaJ_C"/>
    <property type="match status" value="1"/>
</dbReference>
<dbReference type="Gene3D" id="1.10.287.110">
    <property type="entry name" value="DnaJ domain"/>
    <property type="match status" value="1"/>
</dbReference>
<dbReference type="InterPro" id="IPR008971">
    <property type="entry name" value="HSP40/DnaJ_pept-bd"/>
</dbReference>
<dbReference type="PRINTS" id="PR00625">
    <property type="entry name" value="JDOMAIN"/>
</dbReference>
<evidence type="ECO:0000259" key="7">
    <source>
        <dbReference type="PROSITE" id="PS50076"/>
    </source>
</evidence>
<evidence type="ECO:0000313" key="9">
    <source>
        <dbReference type="EMBL" id="KAF8822574.1"/>
    </source>
</evidence>
<dbReference type="SUPFAM" id="SSF57938">
    <property type="entry name" value="DnaJ/Hsp40 cysteine-rich domain"/>
    <property type="match status" value="1"/>
</dbReference>
<keyword evidence="4 5" id="KW-0862">Zinc</keyword>
<evidence type="ECO:0000256" key="6">
    <source>
        <dbReference type="SAM" id="MobiDB-lite"/>
    </source>
</evidence>
<evidence type="ECO:0000256" key="4">
    <source>
        <dbReference type="ARBA" id="ARBA00022833"/>
    </source>
</evidence>
<evidence type="ECO:0000256" key="3">
    <source>
        <dbReference type="ARBA" id="ARBA00022771"/>
    </source>
</evidence>
<dbReference type="CDD" id="cd06257">
    <property type="entry name" value="DnaJ"/>
    <property type="match status" value="1"/>
</dbReference>
<dbReference type="Pfam" id="PF00684">
    <property type="entry name" value="DnaJ_CXXCXGXG"/>
    <property type="match status" value="1"/>
</dbReference>
<dbReference type="Pfam" id="PF01556">
    <property type="entry name" value="DnaJ_C"/>
    <property type="match status" value="1"/>
</dbReference>
<keyword evidence="1 5" id="KW-0479">Metal-binding</keyword>
<dbReference type="EMBL" id="JADAQX010000041">
    <property type="protein sequence ID" value="KAF8822574.1"/>
    <property type="molecule type" value="Genomic_DNA"/>
</dbReference>
<dbReference type="InterPro" id="IPR018253">
    <property type="entry name" value="DnaJ_domain_CS"/>
</dbReference>
<keyword evidence="3 5" id="KW-0863">Zinc-finger</keyword>
<protein>
    <submittedName>
        <fullName evidence="9">DnaJ family chaperone</fullName>
    </submittedName>
</protein>
<evidence type="ECO:0000259" key="8">
    <source>
        <dbReference type="PROSITE" id="PS51188"/>
    </source>
</evidence>
<keyword evidence="10" id="KW-1185">Reference proteome</keyword>
<dbReference type="PROSITE" id="PS51188">
    <property type="entry name" value="ZF_CR"/>
    <property type="match status" value="1"/>
</dbReference>
<dbReference type="InterPro" id="IPR002939">
    <property type="entry name" value="DnaJ_C"/>
</dbReference>
<sequence length="377" mass="41510">MYSFNSFGFPSAFGDMRQSQPNSSGETHFYEILGLEKDASQTAIKKAYRMLAIKHHPDKGGDPEKFKEISKAYEVLSDPTKRKMYDDYGENGLDGSASDPTDLFDMIFGGGGGGGIFGNSAKSNKKQKVDDTVSTIHVSLEEVYKGGHRDYPLLRNTICTSCKGIGGPESANLKCHGCDGRGMRIIIKQSGPMIQQTHSVCSVCKGQGKNISEDKKCKHCKGSGSVRTRKTFDVYIPKGIPDKHKIVFTGEADEKLNEIPGNAVFIASIKEHSVFRRRGDDLFLDRKISLGEALLGFKFILKHLDGRDLLIESAPGEIITPTSRKAFDVDSSNLEHHNLVNLTPDESKRGGFQREAYEADQSDDEEGGRSGVQCRQQ</sequence>
<feature type="zinc finger region" description="CR-type" evidence="5">
    <location>
        <begin position="146"/>
        <end position="229"/>
    </location>
</feature>
<dbReference type="InterPro" id="IPR044713">
    <property type="entry name" value="DNJA1/2-like"/>
</dbReference>
<evidence type="ECO:0000313" key="10">
    <source>
        <dbReference type="Proteomes" id="UP000823046"/>
    </source>
</evidence>
<dbReference type="InterPro" id="IPR036410">
    <property type="entry name" value="HSP_DnaJ_Cys-rich_dom_sf"/>
</dbReference>
<evidence type="ECO:0000256" key="2">
    <source>
        <dbReference type="ARBA" id="ARBA00022737"/>
    </source>
</evidence>
<dbReference type="SUPFAM" id="SSF49493">
    <property type="entry name" value="HSP40/DnaJ peptide-binding domain"/>
    <property type="match status" value="2"/>
</dbReference>
<dbReference type="Proteomes" id="UP000823046">
    <property type="component" value="Unassembled WGS sequence"/>
</dbReference>
<comment type="caution">
    <text evidence="9">The sequence shown here is derived from an EMBL/GenBank/DDBJ whole genome shotgun (WGS) entry which is preliminary data.</text>
</comment>
<organism evidence="9 10">
    <name type="scientific">Cardiosporidium cionae</name>
    <dbReference type="NCBI Taxonomy" id="476202"/>
    <lineage>
        <taxon>Eukaryota</taxon>
        <taxon>Sar</taxon>
        <taxon>Alveolata</taxon>
        <taxon>Apicomplexa</taxon>
        <taxon>Aconoidasida</taxon>
        <taxon>Nephromycida</taxon>
        <taxon>Cardiosporidium</taxon>
    </lineage>
</organism>
<keyword evidence="2" id="KW-0677">Repeat</keyword>
<reference evidence="9 10" key="1">
    <citation type="journal article" date="2020" name="bioRxiv">
        <title>Metabolic contributions of an alphaproteobacterial endosymbiont in the apicomplexan Cardiosporidium cionae.</title>
        <authorList>
            <person name="Hunter E.S."/>
            <person name="Paight C.J."/>
            <person name="Lane C.E."/>
        </authorList>
    </citation>
    <scope>NUCLEOTIDE SEQUENCE [LARGE SCALE GENOMIC DNA]</scope>
    <source>
        <strain evidence="9">ESH_2018</strain>
    </source>
</reference>